<gene>
    <name evidence="2" type="ORF">GCM10017581_072140</name>
</gene>
<dbReference type="EMBL" id="BSFP01000058">
    <property type="protein sequence ID" value="GLL05467.1"/>
    <property type="molecule type" value="Genomic_DNA"/>
</dbReference>
<feature type="domain" description="DUF3887" evidence="1">
    <location>
        <begin position="127"/>
        <end position="213"/>
    </location>
</feature>
<evidence type="ECO:0000313" key="3">
    <source>
        <dbReference type="Proteomes" id="UP001143480"/>
    </source>
</evidence>
<keyword evidence="3" id="KW-1185">Reference proteome</keyword>
<dbReference type="AlphaFoldDB" id="A0A9W6KQM2"/>
<dbReference type="Gene3D" id="3.10.450.590">
    <property type="match status" value="1"/>
</dbReference>
<reference evidence="2" key="1">
    <citation type="journal article" date="2014" name="Int. J. Syst. Evol. Microbiol.">
        <title>Complete genome sequence of Corynebacterium casei LMG S-19264T (=DSM 44701T), isolated from a smear-ripened cheese.</title>
        <authorList>
            <consortium name="US DOE Joint Genome Institute (JGI-PGF)"/>
            <person name="Walter F."/>
            <person name="Albersmeier A."/>
            <person name="Kalinowski J."/>
            <person name="Ruckert C."/>
        </authorList>
    </citation>
    <scope>NUCLEOTIDE SEQUENCE</scope>
    <source>
        <strain evidence="2">VKM Ac-1321</strain>
    </source>
</reference>
<dbReference type="InterPro" id="IPR024981">
    <property type="entry name" value="DUF3887"/>
</dbReference>
<comment type="caution">
    <text evidence="2">The sequence shown here is derived from an EMBL/GenBank/DDBJ whole genome shotgun (WGS) entry which is preliminary data.</text>
</comment>
<sequence length="218" mass="23123">MSCQYCGKPLPERRGPGRSQQFCNATCRSAARRRRHSVKLDLTSAGGGGTLGEVGAAHRQVLAAQDLLRAAVDRARAEGRTWQEIGDVLGTTRQAAFQRFGRPVDPRTGAPMADGLLADAADRALAVLGDTAAARFERVRASFDEVMLGAVGVEELASVWAMVIGTAGAFERFGEPVVHPAGDLSVVDVLMEFEAGHAMAQVAFRRDGSVAGLHIRPS</sequence>
<organism evidence="2 3">
    <name type="scientific">Dactylosporangium matsuzakiense</name>
    <dbReference type="NCBI Taxonomy" id="53360"/>
    <lineage>
        <taxon>Bacteria</taxon>
        <taxon>Bacillati</taxon>
        <taxon>Actinomycetota</taxon>
        <taxon>Actinomycetes</taxon>
        <taxon>Micromonosporales</taxon>
        <taxon>Micromonosporaceae</taxon>
        <taxon>Dactylosporangium</taxon>
    </lineage>
</organism>
<evidence type="ECO:0000313" key="2">
    <source>
        <dbReference type="EMBL" id="GLL05467.1"/>
    </source>
</evidence>
<name>A0A9W6KQM2_9ACTN</name>
<accession>A0A9W6KQM2</accession>
<dbReference type="Pfam" id="PF13026">
    <property type="entry name" value="DUF3887"/>
    <property type="match status" value="1"/>
</dbReference>
<dbReference type="Proteomes" id="UP001143480">
    <property type="component" value="Unassembled WGS sequence"/>
</dbReference>
<reference evidence="2" key="2">
    <citation type="submission" date="2023-01" db="EMBL/GenBank/DDBJ databases">
        <authorList>
            <person name="Sun Q."/>
            <person name="Evtushenko L."/>
        </authorList>
    </citation>
    <scope>NUCLEOTIDE SEQUENCE</scope>
    <source>
        <strain evidence="2">VKM Ac-1321</strain>
    </source>
</reference>
<protein>
    <recommendedName>
        <fullName evidence="1">DUF3887 domain-containing protein</fullName>
    </recommendedName>
</protein>
<proteinExistence type="predicted"/>
<evidence type="ECO:0000259" key="1">
    <source>
        <dbReference type="Pfam" id="PF13026"/>
    </source>
</evidence>